<protein>
    <recommendedName>
        <fullName evidence="3">Class I SAM-dependent methyltransferase</fullName>
    </recommendedName>
</protein>
<name>A0AAW8G9S1_9GAMM</name>
<dbReference type="Proteomes" id="UP001234354">
    <property type="component" value="Unassembled WGS sequence"/>
</dbReference>
<reference evidence="1" key="1">
    <citation type="submission" date="2023-07" db="EMBL/GenBank/DDBJ databases">
        <title>Functional and genomic diversity of the sorghum phyllosphere microbiome.</title>
        <authorList>
            <person name="Shade A."/>
        </authorList>
    </citation>
    <scope>NUCLEOTIDE SEQUENCE</scope>
    <source>
        <strain evidence="1">SORGH_AS_0908</strain>
    </source>
</reference>
<organism evidence="1 2">
    <name type="scientific">Pseudoxanthomonas winnipegensis</name>
    <dbReference type="NCBI Taxonomy" id="2480810"/>
    <lineage>
        <taxon>Bacteria</taxon>
        <taxon>Pseudomonadati</taxon>
        <taxon>Pseudomonadota</taxon>
        <taxon>Gammaproteobacteria</taxon>
        <taxon>Lysobacterales</taxon>
        <taxon>Lysobacteraceae</taxon>
        <taxon>Pseudoxanthomonas</taxon>
    </lineage>
</organism>
<proteinExistence type="predicted"/>
<dbReference type="EMBL" id="JAUTBB010000001">
    <property type="protein sequence ID" value="MDQ1118933.1"/>
    <property type="molecule type" value="Genomic_DNA"/>
</dbReference>
<evidence type="ECO:0000313" key="1">
    <source>
        <dbReference type="EMBL" id="MDQ1118933.1"/>
    </source>
</evidence>
<sequence length="32" mass="3724">MPSEAIPAAGYDWWAHYYDWSRIASQRHDATA</sequence>
<gene>
    <name evidence="1" type="ORF">QE383_001241</name>
</gene>
<dbReference type="AlphaFoldDB" id="A0AAW8G9S1"/>
<comment type="caution">
    <text evidence="1">The sequence shown here is derived from an EMBL/GenBank/DDBJ whole genome shotgun (WGS) entry which is preliminary data.</text>
</comment>
<accession>A0AAW8G9S1</accession>
<evidence type="ECO:0000313" key="2">
    <source>
        <dbReference type="Proteomes" id="UP001234354"/>
    </source>
</evidence>
<evidence type="ECO:0008006" key="3">
    <source>
        <dbReference type="Google" id="ProtNLM"/>
    </source>
</evidence>